<accession>A0A834YN30</accession>
<keyword evidence="4 8" id="KW-0436">Ligase</keyword>
<evidence type="ECO:0000313" key="12">
    <source>
        <dbReference type="Proteomes" id="UP000655225"/>
    </source>
</evidence>
<keyword evidence="8" id="KW-0067">ATP-binding</keyword>
<evidence type="ECO:0000256" key="5">
    <source>
        <dbReference type="ARBA" id="ARBA00022723"/>
    </source>
</evidence>
<dbReference type="InterPro" id="IPR013650">
    <property type="entry name" value="ATP-grasp_succ-CoA_synth-type"/>
</dbReference>
<dbReference type="SUPFAM" id="SSF52210">
    <property type="entry name" value="Succinyl-CoA synthetase domains"/>
    <property type="match status" value="1"/>
</dbReference>
<comment type="subunit">
    <text evidence="8">Heterodimer of an alpha and a beta subunit.</text>
</comment>
<dbReference type="Gene3D" id="3.30.1490.20">
    <property type="entry name" value="ATP-grasp fold, A domain"/>
    <property type="match status" value="1"/>
</dbReference>
<dbReference type="EMBL" id="JABCRI010000016">
    <property type="protein sequence ID" value="KAF8392159.1"/>
    <property type="molecule type" value="Genomic_DNA"/>
</dbReference>
<comment type="function">
    <text evidence="8">Succinyl-CoA synthetase functions in the citric acid cycle (TCA), coupling the hydrolysis of succinyl-CoA to the synthesis of ATP and thus represents the only step of substrate-level phosphorylation in the TCA. The beta subunit provides nucleotide specificity of the enzyme and binds the substrate succinate, while the binding sites for coenzyme A and phosphate are found in the alpha subunit.</text>
</comment>
<keyword evidence="7 8" id="KW-0460">Magnesium</keyword>
<dbReference type="Proteomes" id="UP000655225">
    <property type="component" value="Unassembled WGS sequence"/>
</dbReference>
<evidence type="ECO:0000256" key="4">
    <source>
        <dbReference type="ARBA" id="ARBA00022598"/>
    </source>
</evidence>
<keyword evidence="6 8" id="KW-0547">Nucleotide-binding</keyword>
<evidence type="ECO:0000256" key="1">
    <source>
        <dbReference type="ARBA" id="ARBA00005064"/>
    </source>
</evidence>
<reference evidence="11 12" key="1">
    <citation type="submission" date="2020-04" db="EMBL/GenBank/DDBJ databases">
        <title>Plant Genome Project.</title>
        <authorList>
            <person name="Zhang R.-G."/>
        </authorList>
    </citation>
    <scope>NUCLEOTIDE SEQUENCE [LARGE SCALE GENOMIC DNA]</scope>
    <source>
        <strain evidence="11">YNK0</strain>
        <tissue evidence="11">Leaf</tissue>
    </source>
</reference>
<comment type="subcellular location">
    <subcellularLocation>
        <location evidence="8">Mitochondrion</location>
    </subcellularLocation>
</comment>
<organism evidence="11 12">
    <name type="scientific">Tetracentron sinense</name>
    <name type="common">Spur-leaf</name>
    <dbReference type="NCBI Taxonomy" id="13715"/>
    <lineage>
        <taxon>Eukaryota</taxon>
        <taxon>Viridiplantae</taxon>
        <taxon>Streptophyta</taxon>
        <taxon>Embryophyta</taxon>
        <taxon>Tracheophyta</taxon>
        <taxon>Spermatophyta</taxon>
        <taxon>Magnoliopsida</taxon>
        <taxon>Trochodendrales</taxon>
        <taxon>Trochodendraceae</taxon>
        <taxon>Tetracentron</taxon>
    </lineage>
</organism>
<comment type="cofactor">
    <cofactor evidence="8">
        <name>Mg(2+)</name>
        <dbReference type="ChEBI" id="CHEBI:18420"/>
    </cofactor>
    <text evidence="8">Binds 1 Mg(2+) ion per subunit.</text>
</comment>
<dbReference type="HAMAP" id="MF_00558">
    <property type="entry name" value="Succ_CoA_beta"/>
    <property type="match status" value="1"/>
</dbReference>
<comment type="similarity">
    <text evidence="8">Belongs to the succinate/malate CoA ligase beta subunit family.</text>
</comment>
<evidence type="ECO:0000256" key="2">
    <source>
        <dbReference type="ARBA" id="ARBA00011412"/>
    </source>
</evidence>
<dbReference type="Pfam" id="PF00549">
    <property type="entry name" value="Ligase_CoA"/>
    <property type="match status" value="1"/>
</dbReference>
<keyword evidence="8" id="KW-0496">Mitochondrion</keyword>
<dbReference type="GO" id="GO:0042709">
    <property type="term" value="C:succinate-CoA ligase complex"/>
    <property type="evidence" value="ECO:0007669"/>
    <property type="project" value="TreeGrafter"/>
</dbReference>
<dbReference type="GO" id="GO:0005524">
    <property type="term" value="F:ATP binding"/>
    <property type="evidence" value="ECO:0007669"/>
    <property type="project" value="UniProtKB-UniRule"/>
</dbReference>
<evidence type="ECO:0000256" key="7">
    <source>
        <dbReference type="ARBA" id="ARBA00022842"/>
    </source>
</evidence>
<dbReference type="FunFam" id="3.40.50.261:FF:000001">
    <property type="entry name" value="Succinate--CoA ligase [ADP-forming] subunit beta"/>
    <property type="match status" value="1"/>
</dbReference>
<evidence type="ECO:0000256" key="3">
    <source>
        <dbReference type="ARBA" id="ARBA00022532"/>
    </source>
</evidence>
<dbReference type="InterPro" id="IPR016102">
    <property type="entry name" value="Succinyl-CoA_synth-like"/>
</dbReference>
<dbReference type="GO" id="GO:0005739">
    <property type="term" value="C:mitochondrion"/>
    <property type="evidence" value="ECO:0007669"/>
    <property type="project" value="UniProtKB-SubCell"/>
</dbReference>
<dbReference type="InterPro" id="IPR005809">
    <property type="entry name" value="Succ_CoA_ligase-like_bsu"/>
</dbReference>
<dbReference type="GO" id="GO:0000287">
    <property type="term" value="F:magnesium ion binding"/>
    <property type="evidence" value="ECO:0007669"/>
    <property type="project" value="UniProtKB-UniRule"/>
</dbReference>
<feature type="domain" description="ATP-grasp fold succinyl-CoA synthetase-type" evidence="10">
    <location>
        <begin position="29"/>
        <end position="108"/>
    </location>
</feature>
<feature type="binding site" evidence="8">
    <location>
        <position position="326"/>
    </location>
    <ligand>
        <name>Mg(2+)</name>
        <dbReference type="ChEBI" id="CHEBI:18420"/>
    </ligand>
</feature>
<feature type="binding site" evidence="8">
    <location>
        <position position="75"/>
    </location>
    <ligand>
        <name>ATP</name>
        <dbReference type="ChEBI" id="CHEBI:30616"/>
    </ligand>
</feature>
<dbReference type="InterPro" id="IPR013815">
    <property type="entry name" value="ATP_grasp_subdomain_1"/>
</dbReference>
<feature type="binding site" evidence="8">
    <location>
        <position position="340"/>
    </location>
    <ligand>
        <name>Mg(2+)</name>
        <dbReference type="ChEBI" id="CHEBI:18420"/>
    </ligand>
</feature>
<sequence length="554" mass="60138">MARGLLNKLVSRSLSVAGKWQQQQLRRLNVHEYQGAELMGKYGINVPKGVAASSVEEVKKAIQDIFPKENELVVKSQILAGGRGLGTFKSGLKGGVHIVKTDEVAEIAGKRRVERGLIGPWTRMFGFKQAGTRSPAKSANFELPNHELMALTETNVASSSGKMNQMSAIQDLLDLNERNEIFNQCQLDVSGWVLSKIEEVGKMLGQILVTKQTGPQGKIVSKVYLCEKLSLVNEMYFAITLDRTTAGPLIISCRKGGTSIEDLAEKFPDMIIKVPIDVFKGITDEDAAKVVDGLAPKVADRNASIEQVKKLYKLFCETDCTLLEINPMAETSDSQLVAADAKLNFDDNAAFRQKEIFALRDSSQEDPREVDAAKADLNYIGLDGEIGCMVNGAGLAMATMDIIKLHGGTPANFLDVGGNASENQVVEAFKILTSDDKVKAILVNIFGGIMKCDIIASGIVNAAKQLQSCWSFPITQFDRCKITRLFLGFVFKVALKVPVIVRLEGTNVDQGKRILKVNAKFDLVSSSPAESGMTLITAEDLDDAAEKAVKASAS</sequence>
<dbReference type="AlphaFoldDB" id="A0A834YN30"/>
<comment type="catalytic activity">
    <reaction evidence="8">
        <text>succinate + ATP + CoA = succinyl-CoA + ADP + phosphate</text>
        <dbReference type="Rhea" id="RHEA:17661"/>
        <dbReference type="ChEBI" id="CHEBI:30031"/>
        <dbReference type="ChEBI" id="CHEBI:30616"/>
        <dbReference type="ChEBI" id="CHEBI:43474"/>
        <dbReference type="ChEBI" id="CHEBI:57287"/>
        <dbReference type="ChEBI" id="CHEBI:57292"/>
        <dbReference type="ChEBI" id="CHEBI:456216"/>
        <dbReference type="EC" id="6.2.1.5"/>
    </reaction>
</comment>
<dbReference type="FunFam" id="3.30.470.20:FF:000002">
    <property type="entry name" value="Succinate--CoA ligase [ADP-forming] subunit beta"/>
    <property type="match status" value="1"/>
</dbReference>
<comment type="pathway">
    <text evidence="1 8">Carbohydrate metabolism; tricarboxylic acid cycle; succinate from succinyl-CoA (ligase route): step 1/1.</text>
</comment>
<proteinExistence type="inferred from homology"/>
<dbReference type="GO" id="GO:0006104">
    <property type="term" value="P:succinyl-CoA metabolic process"/>
    <property type="evidence" value="ECO:0007669"/>
    <property type="project" value="TreeGrafter"/>
</dbReference>
<dbReference type="InterPro" id="IPR005811">
    <property type="entry name" value="SUCC_ACL_C"/>
</dbReference>
<comment type="subunit">
    <text evidence="2">Heterooctamer of 4 alpha and 4 beta chains.</text>
</comment>
<dbReference type="OMA" id="DIGCMIN"/>
<dbReference type="SUPFAM" id="SSF56059">
    <property type="entry name" value="Glutathione synthetase ATP-binding domain-like"/>
    <property type="match status" value="2"/>
</dbReference>
<keyword evidence="5 8" id="KW-0479">Metal-binding</keyword>
<dbReference type="PANTHER" id="PTHR11815">
    <property type="entry name" value="SUCCINYL-COA SYNTHETASE BETA CHAIN"/>
    <property type="match status" value="1"/>
</dbReference>
<keyword evidence="3 8" id="KW-0816">Tricarboxylic acid cycle</keyword>
<dbReference type="GO" id="GO:0006099">
    <property type="term" value="P:tricarboxylic acid cycle"/>
    <property type="evidence" value="ECO:0007669"/>
    <property type="project" value="UniProtKB-UniRule"/>
</dbReference>
<dbReference type="GO" id="GO:0004775">
    <property type="term" value="F:succinate-CoA ligase (ADP-forming) activity"/>
    <property type="evidence" value="ECO:0007669"/>
    <property type="project" value="UniProtKB-UniRule"/>
</dbReference>
<dbReference type="OrthoDB" id="1552at2759"/>
<comment type="caution">
    <text evidence="11">The sequence shown here is derived from an EMBL/GenBank/DDBJ whole genome shotgun (WGS) entry which is preliminary data.</text>
</comment>
<evidence type="ECO:0000313" key="11">
    <source>
        <dbReference type="EMBL" id="KAF8392159.1"/>
    </source>
</evidence>
<dbReference type="EC" id="6.2.1.5" evidence="8"/>
<dbReference type="UniPathway" id="UPA00223">
    <property type="reaction ID" value="UER00999"/>
</dbReference>
<dbReference type="Gene3D" id="3.30.470.20">
    <property type="entry name" value="ATP-grasp fold, B domain"/>
    <property type="match status" value="1"/>
</dbReference>
<feature type="binding site" evidence="8">
    <location>
        <begin position="82"/>
        <end position="84"/>
    </location>
    <ligand>
        <name>ATP</name>
        <dbReference type="ChEBI" id="CHEBI:30616"/>
    </ligand>
</feature>
<name>A0A834YN30_TETSI</name>
<feature type="binding site" evidence="8">
    <location>
        <begin position="448"/>
        <end position="450"/>
    </location>
    <ligand>
        <name>substrate</name>
        <note>ligand shared with subunit alpha</note>
    </ligand>
</feature>
<dbReference type="Gene3D" id="3.40.50.261">
    <property type="entry name" value="Succinyl-CoA synthetase domains"/>
    <property type="match status" value="1"/>
</dbReference>
<evidence type="ECO:0000259" key="9">
    <source>
        <dbReference type="Pfam" id="PF00549"/>
    </source>
</evidence>
<dbReference type="PANTHER" id="PTHR11815:SF10">
    <property type="entry name" value="SUCCINATE--COA LIGASE [GDP-FORMING] SUBUNIT BETA, MITOCHONDRIAL"/>
    <property type="match status" value="1"/>
</dbReference>
<feature type="binding site" evidence="8">
    <location>
        <position position="391"/>
    </location>
    <ligand>
        <name>substrate</name>
        <note>ligand shared with subunit alpha</note>
    </ligand>
</feature>
<evidence type="ECO:0000259" key="10">
    <source>
        <dbReference type="Pfam" id="PF08442"/>
    </source>
</evidence>
<dbReference type="Pfam" id="PF08442">
    <property type="entry name" value="ATP-grasp_2"/>
    <property type="match status" value="2"/>
</dbReference>
<feature type="domain" description="ATP-citrate synthase/succinyl-CoA ligase C-terminal" evidence="9">
    <location>
        <begin position="389"/>
        <end position="546"/>
    </location>
</feature>
<feature type="binding site" evidence="8">
    <location>
        <position position="234"/>
    </location>
    <ligand>
        <name>ATP</name>
        <dbReference type="ChEBI" id="CHEBI:30616"/>
    </ligand>
</feature>
<gene>
    <name evidence="11" type="ORF">HHK36_022501</name>
</gene>
<protein>
    <recommendedName>
        <fullName evidence="8">Succinate--CoA ligase [ADP-forming] subunit beta, mitochondrial</fullName>
        <ecNumber evidence="8">6.2.1.5</ecNumber>
    </recommendedName>
    <alternativeName>
        <fullName evidence="8">Succinyl-CoA synthetase beta chain</fullName>
        <shortName evidence="8">SCS-beta</shortName>
    </alternativeName>
</protein>
<feature type="domain" description="ATP-grasp fold succinyl-CoA synthetase-type" evidence="10">
    <location>
        <begin position="198"/>
        <end position="329"/>
    </location>
</feature>
<dbReference type="PROSITE" id="PS01217">
    <property type="entry name" value="SUCCINYL_COA_LIG_3"/>
    <property type="match status" value="1"/>
</dbReference>
<dbReference type="InterPro" id="IPR017866">
    <property type="entry name" value="Succ-CoA_synthase_bsu_CS"/>
</dbReference>
<evidence type="ECO:0000256" key="8">
    <source>
        <dbReference type="HAMAP-Rule" id="MF_03219"/>
    </source>
</evidence>
<evidence type="ECO:0000256" key="6">
    <source>
        <dbReference type="ARBA" id="ARBA00022741"/>
    </source>
</evidence>
<keyword evidence="12" id="KW-1185">Reference proteome</keyword>